<dbReference type="InterPro" id="IPR040240">
    <property type="entry name" value="TAF1"/>
</dbReference>
<feature type="compositionally biased region" description="Basic residues" evidence="3">
    <location>
        <begin position="191"/>
        <end position="200"/>
    </location>
</feature>
<keyword evidence="2" id="KW-0804">Transcription</keyword>
<feature type="compositionally biased region" description="Polar residues" evidence="3">
    <location>
        <begin position="258"/>
        <end position="269"/>
    </location>
</feature>
<proteinExistence type="predicted"/>
<dbReference type="PANTHER" id="PTHR13900:SF0">
    <property type="entry name" value="TRANSCRIPTION INITIATION FACTOR TFIID SUBUNIT 1"/>
    <property type="match status" value="1"/>
</dbReference>
<feature type="region of interest" description="Disordered" evidence="3">
    <location>
        <begin position="187"/>
        <end position="243"/>
    </location>
</feature>
<dbReference type="GO" id="GO:0005669">
    <property type="term" value="C:transcription factor TFIID complex"/>
    <property type="evidence" value="ECO:0007669"/>
    <property type="project" value="InterPro"/>
</dbReference>
<feature type="compositionally biased region" description="Polar residues" evidence="3">
    <location>
        <begin position="393"/>
        <end position="412"/>
    </location>
</feature>
<dbReference type="InterPro" id="IPR036741">
    <property type="entry name" value="TAFII-230_TBP-bd_sf"/>
</dbReference>
<protein>
    <submittedName>
        <fullName evidence="5">Transcription initiation factor TFIID subunit 1</fullName>
    </submittedName>
</protein>
<evidence type="ECO:0000313" key="5">
    <source>
        <dbReference type="EMBL" id="CAG6687997.1"/>
    </source>
</evidence>
<dbReference type="PANTHER" id="PTHR13900">
    <property type="entry name" value="TRANSCRIPTION INITIATION FACTOR TFIID"/>
    <property type="match status" value="1"/>
</dbReference>
<evidence type="ECO:0000256" key="2">
    <source>
        <dbReference type="ARBA" id="ARBA00023163"/>
    </source>
</evidence>
<dbReference type="GO" id="GO:0016251">
    <property type="term" value="F:RNA polymerase II general transcription initiation factor activity"/>
    <property type="evidence" value="ECO:0007669"/>
    <property type="project" value="InterPro"/>
</dbReference>
<name>A0A8D8TL30_9HEMI</name>
<organism evidence="5">
    <name type="scientific">Cacopsylla melanoneura</name>
    <dbReference type="NCBI Taxonomy" id="428564"/>
    <lineage>
        <taxon>Eukaryota</taxon>
        <taxon>Metazoa</taxon>
        <taxon>Ecdysozoa</taxon>
        <taxon>Arthropoda</taxon>
        <taxon>Hexapoda</taxon>
        <taxon>Insecta</taxon>
        <taxon>Pterygota</taxon>
        <taxon>Neoptera</taxon>
        <taxon>Paraneoptera</taxon>
        <taxon>Hemiptera</taxon>
        <taxon>Sternorrhyncha</taxon>
        <taxon>Psylloidea</taxon>
        <taxon>Psyllidae</taxon>
        <taxon>Psyllinae</taxon>
        <taxon>Cacopsylla</taxon>
    </lineage>
</organism>
<dbReference type="SUPFAM" id="SSF47055">
    <property type="entry name" value="TAF(II)230 TBP-binding fragment"/>
    <property type="match status" value="1"/>
</dbReference>
<dbReference type="AlphaFoldDB" id="A0A8D8TL30"/>
<dbReference type="Gene3D" id="1.10.1100.10">
    <property type="entry name" value="TAFII-230 TBP-binding domain"/>
    <property type="match status" value="1"/>
</dbReference>
<dbReference type="EMBL" id="HBUF01284430">
    <property type="protein sequence ID" value="CAG6687997.1"/>
    <property type="molecule type" value="Transcribed_RNA"/>
</dbReference>
<reference evidence="5" key="1">
    <citation type="submission" date="2021-05" db="EMBL/GenBank/DDBJ databases">
        <authorList>
            <person name="Alioto T."/>
            <person name="Alioto T."/>
            <person name="Gomez Garrido J."/>
        </authorList>
    </citation>
    <scope>NUCLEOTIDE SEQUENCE</scope>
</reference>
<evidence type="ECO:0000256" key="3">
    <source>
        <dbReference type="SAM" id="MobiDB-lite"/>
    </source>
</evidence>
<feature type="region of interest" description="Disordered" evidence="3">
    <location>
        <begin position="382"/>
        <end position="424"/>
    </location>
</feature>
<dbReference type="GO" id="GO:0051123">
    <property type="term" value="P:RNA polymerase II preinitiation complex assembly"/>
    <property type="evidence" value="ECO:0007669"/>
    <property type="project" value="TreeGrafter"/>
</dbReference>
<dbReference type="InterPro" id="IPR009067">
    <property type="entry name" value="TAF_II_230-bd"/>
</dbReference>
<dbReference type="GO" id="GO:0017025">
    <property type="term" value="F:TBP-class protein binding"/>
    <property type="evidence" value="ECO:0007669"/>
    <property type="project" value="InterPro"/>
</dbReference>
<keyword evidence="1" id="KW-0805">Transcription regulation</keyword>
<feature type="region of interest" description="Disordered" evidence="3">
    <location>
        <begin position="256"/>
        <end position="276"/>
    </location>
</feature>
<dbReference type="GO" id="GO:0004402">
    <property type="term" value="F:histone acetyltransferase activity"/>
    <property type="evidence" value="ECO:0007669"/>
    <property type="project" value="InterPro"/>
</dbReference>
<sequence length="449" mass="50541">MVPPGSDDEPEEEGGFSLTNILFGNINEDGQLEEDFLDSDARRSLSGLSRLGLNTLLSEVIGNEELQTPTDVNFDNFNDENRYNEKLPSAVDYSDITETADDLSEVELDGMGVSNYDADDEGQLMPPPGGKLAEDRKKKKLETPLAAMLPSKYADIDVTEIFPDFRHGQVLRFSRLFGPGKKSSLPQIWRGVKKRRKKQKKENQLDKGNNKSNSESDLESAGRKKKGWTLNIASPPPPELCESDDEIKFLQPCEEKPNANSQFSSNQMDPNDLGPRAADWRFGPAQIWYDMLDVPETGEGFNYGFKVKDKKQDEEEEEKDKKTDNQENQFPDDAYLMISQLKWEDDVIWNGDDVRHKINKNSSKINAAGWVPSGGNRTAQAFSQPGKGVSPLTGGSTRFPNTQINTPTTKMKASSKLHARHQDDNQDDTWYSIFPVENEELVYGIWEDE</sequence>
<dbReference type="Pfam" id="PF09247">
    <property type="entry name" value="TBP-binding"/>
    <property type="match status" value="1"/>
</dbReference>
<feature type="domain" description="TAFII-230 TBP-binding" evidence="4">
    <location>
        <begin position="7"/>
        <end position="65"/>
    </location>
</feature>
<feature type="compositionally biased region" description="Basic and acidic residues" evidence="3">
    <location>
        <begin position="309"/>
        <end position="325"/>
    </location>
</feature>
<evidence type="ECO:0000259" key="4">
    <source>
        <dbReference type="Pfam" id="PF09247"/>
    </source>
</evidence>
<feature type="region of interest" description="Disordered" evidence="3">
    <location>
        <begin position="309"/>
        <end position="332"/>
    </location>
</feature>
<accession>A0A8D8TL30</accession>
<evidence type="ECO:0000256" key="1">
    <source>
        <dbReference type="ARBA" id="ARBA00023015"/>
    </source>
</evidence>
<feature type="region of interest" description="Disordered" evidence="3">
    <location>
        <begin position="115"/>
        <end position="136"/>
    </location>
</feature>